<feature type="region of interest" description="Disordered" evidence="3">
    <location>
        <begin position="657"/>
        <end position="722"/>
    </location>
</feature>
<dbReference type="SUPFAM" id="SSF57756">
    <property type="entry name" value="Retrovirus zinc finger-like domains"/>
    <property type="match status" value="1"/>
</dbReference>
<dbReference type="GO" id="GO:0019899">
    <property type="term" value="F:enzyme binding"/>
    <property type="evidence" value="ECO:0007669"/>
    <property type="project" value="UniProtKB-ARBA"/>
</dbReference>
<protein>
    <recommendedName>
        <fullName evidence="4">CCHC-type domain-containing protein</fullName>
    </recommendedName>
</protein>
<keyword evidence="2" id="KW-0863">Zinc-finger</keyword>
<dbReference type="SMART" id="SM00343">
    <property type="entry name" value="ZnF_C2HC"/>
    <property type="match status" value="1"/>
</dbReference>
<feature type="region of interest" description="Disordered" evidence="3">
    <location>
        <begin position="747"/>
        <end position="768"/>
    </location>
</feature>
<organism evidence="5">
    <name type="scientific">Trichuris suis</name>
    <name type="common">pig whipworm</name>
    <dbReference type="NCBI Taxonomy" id="68888"/>
    <lineage>
        <taxon>Eukaryota</taxon>
        <taxon>Metazoa</taxon>
        <taxon>Ecdysozoa</taxon>
        <taxon>Nematoda</taxon>
        <taxon>Enoplea</taxon>
        <taxon>Dorylaimia</taxon>
        <taxon>Trichinellida</taxon>
        <taxon>Trichuridae</taxon>
        <taxon>Trichuris</taxon>
    </lineage>
</organism>
<name>A0A085ND87_9BILA</name>
<dbReference type="PROSITE" id="PS50158">
    <property type="entry name" value="ZF_CCHC"/>
    <property type="match status" value="1"/>
</dbReference>
<dbReference type="Pfam" id="PF25597">
    <property type="entry name" value="SH3_retrovirus"/>
    <property type="match status" value="1"/>
</dbReference>
<dbReference type="Gene3D" id="4.10.60.10">
    <property type="entry name" value="Zinc finger, CCHC-type"/>
    <property type="match status" value="1"/>
</dbReference>
<evidence type="ECO:0000256" key="1">
    <source>
        <dbReference type="ARBA" id="ARBA00022750"/>
    </source>
</evidence>
<dbReference type="EMBL" id="KL367515">
    <property type="protein sequence ID" value="KFD67433.1"/>
    <property type="molecule type" value="Genomic_DNA"/>
</dbReference>
<evidence type="ECO:0000313" key="5">
    <source>
        <dbReference type="EMBL" id="KFD67433.1"/>
    </source>
</evidence>
<dbReference type="InterPro" id="IPR013103">
    <property type="entry name" value="RVT_2"/>
</dbReference>
<reference evidence="5" key="1">
    <citation type="journal article" date="2014" name="Nat. Genet.">
        <title>Genome and transcriptome of the porcine whipworm Trichuris suis.</title>
        <authorList>
            <person name="Jex A.R."/>
            <person name="Nejsum P."/>
            <person name="Schwarz E.M."/>
            <person name="Hu L."/>
            <person name="Young N.D."/>
            <person name="Hall R.S."/>
            <person name="Korhonen P.K."/>
            <person name="Liao S."/>
            <person name="Thamsborg S."/>
            <person name="Xia J."/>
            <person name="Xu P."/>
            <person name="Wang S."/>
            <person name="Scheerlinck J.P."/>
            <person name="Hofmann A."/>
            <person name="Sternberg P.W."/>
            <person name="Wang J."/>
            <person name="Gasser R.B."/>
        </authorList>
    </citation>
    <scope>NUCLEOTIDE SEQUENCE [LARGE SCALE GENOMIC DNA]</scope>
    <source>
        <strain evidence="5">DCEP-RM93F</strain>
    </source>
</reference>
<sequence length="1272" mass="145249">MKLVLMECDLWTAVQPGEELKDTDDHRKLRLHECRQEKAFAKICLALGNEQQQHVQHLNSPKEVWEELKRLYAPKDSRFRVLQLRRQLYSEKLETHEGMDSYLGKMNRLVSELTNVGDRIDDGDLAMTILCGLPEDWDIVVSSICNLPESEFCCATVKRRLIAEWARRIENSGGRAEAMTATTIEKKLTGRAQLSKGKLVCFKCGKMGHFARDCSLRAKNPGGHIRSVERKQRVRPCNMFASYGTPVGHRLSAWIIDSGATHHMCPDERYFTTLDKTDTSNMQVCTADGSTTLAAGRGTVAVKLLHNKGMLNEFVAHNSMLVPGIKQGVLSVRQMVDNNRRIVFDRRGCHIYDEHGNLLIEAQRQGRLYVARTVQKYSTKGREPNETSSCMKLTVDQWHQRMMHVSKKRILQMVRRQAARGLDCSVTALTNCEDCQRAGRGTVAVKLLHNKGMLNEFVAHNSMLVPGIKQGVLSVRQMVDNNRRIVFDRRGCHIYDEHGNLLIEAQRQGRLYVARTVQKYSTKGREPNETSSCMKLTVDQWHQRMMHVSKKRTLPRAAWAELICTAAYIRNRVTNRHNEVKTPYELWFNRKPSLRHLRTCGCQVYVHIPTQKRKSKLEPRAYKGYLVGYAMRGRGWRIWVPELQRVVESRDCTFLEKEKGPHASPNKNNNEVVFTGGDSSADILPSVDEADESEPEPCLPKEGQEREQHQSLSQGKQTLRSHPMILRNQSRTADDNSKPDVNEVRLFRGNNTESQKHRNISFDTSPSRELKLDTPDSYLEAVSGIEAPRWLEAMKEEMESLREHNVWTMEELPKGVKPIKCKWVFQKKTNALGEVVRYKARLVAKGYSQQEGVDYEDVYSPVSSFEVVRILIAVGVSTKWKIDQFDVKNAYLHARLNEVIYMEPPEGFLLHGKENMYCRLSKSLYGLKQSGRCWNEHLNACLNKIGFQRNPMDPCVYTLTLDEGRLILCVYVDDMLLISENDNAREKAKQLLNEHFECKYIGKVSHLLGVKFSHGNDGSVTLSQQAYIQRLLQRFHLEDAKGASTPMEMRPVFPEKDEAEDTNANVPYKELIGSLLYLAQRTRPDISFAVGKLAQYCSKFTMQHWNSAKRVLRYLKETMQTGIVYRPSDKPLTAYADADWASCSETRKSTTGYVVLLCGTPVIWRSTKQTVTALSTMEAEYMAISECSREVTWIRGFLESVGQGSKLVAGSKKLMCDSQAAIAHAKNSVDKNRTKHISIRYHYVREKIEDGTIELIYVPSGRNLADILTKPL</sequence>
<accession>A0A085ND87</accession>
<dbReference type="InterPro" id="IPR043502">
    <property type="entry name" value="DNA/RNA_pol_sf"/>
</dbReference>
<keyword evidence="1" id="KW-0645">Protease</keyword>
<feature type="domain" description="CCHC-type" evidence="4">
    <location>
        <begin position="201"/>
        <end position="214"/>
    </location>
</feature>
<dbReference type="GO" id="GO:0003676">
    <property type="term" value="F:nucleic acid binding"/>
    <property type="evidence" value="ECO:0007669"/>
    <property type="project" value="InterPro"/>
</dbReference>
<dbReference type="InterPro" id="IPR001878">
    <property type="entry name" value="Znf_CCHC"/>
</dbReference>
<gene>
    <name evidence="5" type="ORF">M514_20469</name>
</gene>
<dbReference type="InterPro" id="IPR057670">
    <property type="entry name" value="SH3_retrovirus"/>
</dbReference>
<evidence type="ECO:0000256" key="2">
    <source>
        <dbReference type="PROSITE-ProRule" id="PRU00047"/>
    </source>
</evidence>
<dbReference type="InterPro" id="IPR036875">
    <property type="entry name" value="Znf_CCHC_sf"/>
</dbReference>
<evidence type="ECO:0000256" key="3">
    <source>
        <dbReference type="SAM" id="MobiDB-lite"/>
    </source>
</evidence>
<dbReference type="Pfam" id="PF14223">
    <property type="entry name" value="Retrotran_gag_2"/>
    <property type="match status" value="1"/>
</dbReference>
<dbReference type="InterPro" id="IPR054722">
    <property type="entry name" value="PolX-like_BBD"/>
</dbReference>
<dbReference type="AlphaFoldDB" id="A0A085ND87"/>
<dbReference type="PANTHER" id="PTHR11439:SF467">
    <property type="entry name" value="INTEGRASE CATALYTIC DOMAIN-CONTAINING PROTEIN"/>
    <property type="match status" value="1"/>
</dbReference>
<keyword evidence="1" id="KW-0378">Hydrolase</keyword>
<dbReference type="Pfam" id="PF00098">
    <property type="entry name" value="zf-CCHC"/>
    <property type="match status" value="1"/>
</dbReference>
<evidence type="ECO:0000259" key="4">
    <source>
        <dbReference type="PROSITE" id="PS50158"/>
    </source>
</evidence>
<keyword evidence="1" id="KW-0064">Aspartyl protease</keyword>
<dbReference type="PANTHER" id="PTHR11439">
    <property type="entry name" value="GAG-POL-RELATED RETROTRANSPOSON"/>
    <property type="match status" value="1"/>
</dbReference>
<proteinExistence type="predicted"/>
<keyword evidence="2" id="KW-0479">Metal-binding</keyword>
<feature type="compositionally biased region" description="Polar residues" evidence="3">
    <location>
        <begin position="710"/>
        <end position="720"/>
    </location>
</feature>
<dbReference type="GO" id="GO:0008270">
    <property type="term" value="F:zinc ion binding"/>
    <property type="evidence" value="ECO:0007669"/>
    <property type="project" value="UniProtKB-KW"/>
</dbReference>
<dbReference type="GO" id="GO:0004190">
    <property type="term" value="F:aspartic-type endopeptidase activity"/>
    <property type="evidence" value="ECO:0007669"/>
    <property type="project" value="UniProtKB-KW"/>
</dbReference>
<dbReference type="Pfam" id="PF07727">
    <property type="entry name" value="RVT_2"/>
    <property type="match status" value="1"/>
</dbReference>
<dbReference type="CDD" id="cd09272">
    <property type="entry name" value="RNase_HI_RT_Ty1"/>
    <property type="match status" value="1"/>
</dbReference>
<dbReference type="Pfam" id="PF22936">
    <property type="entry name" value="Pol_BBD"/>
    <property type="match status" value="1"/>
</dbReference>
<dbReference type="SUPFAM" id="SSF56672">
    <property type="entry name" value="DNA/RNA polymerases"/>
    <property type="match status" value="1"/>
</dbReference>
<keyword evidence="2" id="KW-0862">Zinc</keyword>
<dbReference type="Proteomes" id="UP000030758">
    <property type="component" value="Unassembled WGS sequence"/>
</dbReference>